<dbReference type="EMBL" id="GBXM01080365">
    <property type="protein sequence ID" value="JAH28212.1"/>
    <property type="molecule type" value="Transcribed_RNA"/>
</dbReference>
<organism evidence="1">
    <name type="scientific">Anguilla anguilla</name>
    <name type="common">European freshwater eel</name>
    <name type="synonym">Muraena anguilla</name>
    <dbReference type="NCBI Taxonomy" id="7936"/>
    <lineage>
        <taxon>Eukaryota</taxon>
        <taxon>Metazoa</taxon>
        <taxon>Chordata</taxon>
        <taxon>Craniata</taxon>
        <taxon>Vertebrata</taxon>
        <taxon>Euteleostomi</taxon>
        <taxon>Actinopterygii</taxon>
        <taxon>Neopterygii</taxon>
        <taxon>Teleostei</taxon>
        <taxon>Anguilliformes</taxon>
        <taxon>Anguillidae</taxon>
        <taxon>Anguilla</taxon>
    </lineage>
</organism>
<protein>
    <submittedName>
        <fullName evidence="1">Uncharacterized protein</fullName>
    </submittedName>
</protein>
<dbReference type="AlphaFoldDB" id="A0A0E9RHC5"/>
<evidence type="ECO:0000313" key="1">
    <source>
        <dbReference type="EMBL" id="JAH28212.1"/>
    </source>
</evidence>
<accession>A0A0E9RHC5</accession>
<name>A0A0E9RHC5_ANGAN</name>
<proteinExistence type="predicted"/>
<reference evidence="1" key="1">
    <citation type="submission" date="2014-11" db="EMBL/GenBank/DDBJ databases">
        <authorList>
            <person name="Amaro Gonzalez C."/>
        </authorList>
    </citation>
    <scope>NUCLEOTIDE SEQUENCE</scope>
</reference>
<reference evidence="1" key="2">
    <citation type="journal article" date="2015" name="Fish Shellfish Immunol.">
        <title>Early steps in the European eel (Anguilla anguilla)-Vibrio vulnificus interaction in the gills: Role of the RtxA13 toxin.</title>
        <authorList>
            <person name="Callol A."/>
            <person name="Pajuelo D."/>
            <person name="Ebbesson L."/>
            <person name="Teles M."/>
            <person name="MacKenzie S."/>
            <person name="Amaro C."/>
        </authorList>
    </citation>
    <scope>NUCLEOTIDE SEQUENCE</scope>
</reference>
<sequence>MRYCVERSDGFGCSVPNL</sequence>